<gene>
    <name evidence="10" type="ORF">CWE10_00100</name>
</gene>
<keyword evidence="6 8" id="KW-0472">Membrane</keyword>
<name>A0A953LH54_SYMTR</name>
<dbReference type="InterPro" id="IPR001750">
    <property type="entry name" value="ND/Mrp_TM"/>
</dbReference>
<dbReference type="InterPro" id="IPR050586">
    <property type="entry name" value="CPA3_Na-H_Antiporter_D"/>
</dbReference>
<comment type="similarity">
    <text evidence="2">Belongs to the CPA3 antiporters (TC 2.A.63) subunit D family.</text>
</comment>
<dbReference type="OMA" id="YVAHHIT"/>
<dbReference type="GO" id="GO:0008137">
    <property type="term" value="F:NADH dehydrogenase (ubiquinone) activity"/>
    <property type="evidence" value="ECO:0007669"/>
    <property type="project" value="InterPro"/>
</dbReference>
<feature type="transmembrane region" description="Helical" evidence="8">
    <location>
        <begin position="6"/>
        <end position="22"/>
    </location>
</feature>
<feature type="transmembrane region" description="Helical" evidence="8">
    <location>
        <begin position="204"/>
        <end position="229"/>
    </location>
</feature>
<dbReference type="Proteomes" id="UP000732377">
    <property type="component" value="Unassembled WGS sequence"/>
</dbReference>
<dbReference type="AlphaFoldDB" id="A0A953LH54"/>
<evidence type="ECO:0000313" key="11">
    <source>
        <dbReference type="Proteomes" id="UP000732377"/>
    </source>
</evidence>
<keyword evidence="3" id="KW-1003">Cell membrane</keyword>
<keyword evidence="4 7" id="KW-0812">Transmembrane</keyword>
<dbReference type="RefSeq" id="WP_011195787.1">
    <property type="nucleotide sequence ID" value="NZ_PIUK01000001.1"/>
</dbReference>
<evidence type="ECO:0000256" key="8">
    <source>
        <dbReference type="SAM" id="Phobius"/>
    </source>
</evidence>
<feature type="transmembrane region" description="Helical" evidence="8">
    <location>
        <begin position="299"/>
        <end position="320"/>
    </location>
</feature>
<evidence type="ECO:0000259" key="9">
    <source>
        <dbReference type="Pfam" id="PF00361"/>
    </source>
</evidence>
<evidence type="ECO:0000256" key="4">
    <source>
        <dbReference type="ARBA" id="ARBA00022692"/>
    </source>
</evidence>
<accession>A0A953LH54</accession>
<evidence type="ECO:0000256" key="5">
    <source>
        <dbReference type="ARBA" id="ARBA00022989"/>
    </source>
</evidence>
<dbReference type="GO" id="GO:0005886">
    <property type="term" value="C:plasma membrane"/>
    <property type="evidence" value="ECO:0007669"/>
    <property type="project" value="UniProtKB-SubCell"/>
</dbReference>
<evidence type="ECO:0000256" key="2">
    <source>
        <dbReference type="ARBA" id="ARBA00005346"/>
    </source>
</evidence>
<feature type="transmembrane region" description="Helical" evidence="8">
    <location>
        <begin position="72"/>
        <end position="96"/>
    </location>
</feature>
<evidence type="ECO:0000256" key="6">
    <source>
        <dbReference type="ARBA" id="ARBA00023136"/>
    </source>
</evidence>
<evidence type="ECO:0000256" key="7">
    <source>
        <dbReference type="RuleBase" id="RU000320"/>
    </source>
</evidence>
<dbReference type="Pfam" id="PF00361">
    <property type="entry name" value="Proton_antipo_M"/>
    <property type="match status" value="1"/>
</dbReference>
<evidence type="ECO:0000313" key="10">
    <source>
        <dbReference type="EMBL" id="MBY6274609.1"/>
    </source>
</evidence>
<protein>
    <submittedName>
        <fullName evidence="10">Na+/H+ antiporter subunit D</fullName>
    </submittedName>
</protein>
<feature type="transmembrane region" description="Helical" evidence="8">
    <location>
        <begin position="132"/>
        <end position="150"/>
    </location>
</feature>
<feature type="transmembrane region" description="Helical" evidence="8">
    <location>
        <begin position="31"/>
        <end position="52"/>
    </location>
</feature>
<dbReference type="GO" id="GO:0042773">
    <property type="term" value="P:ATP synthesis coupled electron transport"/>
    <property type="evidence" value="ECO:0007669"/>
    <property type="project" value="InterPro"/>
</dbReference>
<feature type="transmembrane region" description="Helical" evidence="8">
    <location>
        <begin position="108"/>
        <end position="126"/>
    </location>
</feature>
<feature type="transmembrane region" description="Helical" evidence="8">
    <location>
        <begin position="162"/>
        <end position="184"/>
    </location>
</feature>
<dbReference type="InterPro" id="IPR003918">
    <property type="entry name" value="NADH_UbQ_OxRdtase"/>
</dbReference>
<sequence length="494" mass="53726">MSNLVAYPALLCFGTGIVQLLLHRRVALQRAVALLSSIAGIVLSVLLTYTIWTSGIQVQTAGGWPVPFGITLTADLFSGMMMILAAVVLFTSILYIFRDMNPDSERTFFYPVLFFMMAGVNLSFATGDIFNLYVAFEVMLISSYFLMALGSTGPQVREGLKYLLLNTVASSLFLFGVALLYGVTSSLNMADIAAKAASEPGNPYITLSGMLFLVVFAAKGALFPFYWWLPRSYYYVPNGIAPLFASMLTKVGVYGLIRVFTLIFIHDSGLTHSLLLVIGGLTMFLGVMGAISQYDFKAILSYHIISQIGYMIMGLGLYTVLGLAGAVFYIAHHIIVKSGLFLLSGATSRITGQTDFKHYSGLLASYPGLAYTFFATAISLAGVPPFSGFFAKFALLRAAVEKGAWGIAAVSLLVSFFTLFSMIKIFRKAYWGRPSGQRIQRTRRDYFAALTPAVILLALSVAMGLGGGYMMEFALATADQLMHPNIYVEAVLGR</sequence>
<dbReference type="PANTHER" id="PTHR42703">
    <property type="entry name" value="NADH DEHYDROGENASE"/>
    <property type="match status" value="1"/>
</dbReference>
<feature type="transmembrane region" description="Helical" evidence="8">
    <location>
        <begin position="446"/>
        <end position="465"/>
    </location>
</feature>
<dbReference type="PANTHER" id="PTHR42703:SF1">
    <property type="entry name" value="NA(+)_H(+) ANTIPORTER SUBUNIT D1"/>
    <property type="match status" value="1"/>
</dbReference>
<comment type="caution">
    <text evidence="10">The sequence shown here is derived from an EMBL/GenBank/DDBJ whole genome shotgun (WGS) entry which is preliminary data.</text>
</comment>
<dbReference type="EMBL" id="PIUK01000001">
    <property type="protein sequence ID" value="MBY6274609.1"/>
    <property type="molecule type" value="Genomic_DNA"/>
</dbReference>
<dbReference type="PRINTS" id="PR01437">
    <property type="entry name" value="NUOXDRDTASE4"/>
</dbReference>
<evidence type="ECO:0000256" key="1">
    <source>
        <dbReference type="ARBA" id="ARBA00004651"/>
    </source>
</evidence>
<comment type="subcellular location">
    <subcellularLocation>
        <location evidence="1">Cell membrane</location>
        <topology evidence="1">Multi-pass membrane protein</topology>
    </subcellularLocation>
    <subcellularLocation>
        <location evidence="7">Membrane</location>
        <topology evidence="7">Multi-pass membrane protein</topology>
    </subcellularLocation>
</comment>
<evidence type="ECO:0000256" key="3">
    <source>
        <dbReference type="ARBA" id="ARBA00022475"/>
    </source>
</evidence>
<keyword evidence="5 8" id="KW-1133">Transmembrane helix</keyword>
<reference evidence="10" key="1">
    <citation type="submission" date="2017-11" db="EMBL/GenBank/DDBJ databases">
        <title>Three new genomes from thermophilic consortium.</title>
        <authorList>
            <person name="Quaggio R."/>
            <person name="Amgarten D."/>
            <person name="Setubal J.C."/>
        </authorList>
    </citation>
    <scope>NUCLEOTIDE SEQUENCE</scope>
    <source>
        <strain evidence="10">ZCTH01-B2</strain>
    </source>
</reference>
<feature type="transmembrane region" description="Helical" evidence="8">
    <location>
        <begin position="326"/>
        <end position="347"/>
    </location>
</feature>
<feature type="transmembrane region" description="Helical" evidence="8">
    <location>
        <begin position="403"/>
        <end position="426"/>
    </location>
</feature>
<feature type="transmembrane region" description="Helical" evidence="8">
    <location>
        <begin position="359"/>
        <end position="383"/>
    </location>
</feature>
<organism evidence="10 11">
    <name type="scientific">Symbiobacterium thermophilum</name>
    <dbReference type="NCBI Taxonomy" id="2734"/>
    <lineage>
        <taxon>Bacteria</taxon>
        <taxon>Bacillati</taxon>
        <taxon>Bacillota</taxon>
        <taxon>Clostridia</taxon>
        <taxon>Eubacteriales</taxon>
        <taxon>Symbiobacteriaceae</taxon>
        <taxon>Symbiobacterium</taxon>
    </lineage>
</organism>
<feature type="transmembrane region" description="Helical" evidence="8">
    <location>
        <begin position="241"/>
        <end position="265"/>
    </location>
</feature>
<proteinExistence type="inferred from homology"/>
<feature type="transmembrane region" description="Helical" evidence="8">
    <location>
        <begin position="271"/>
        <end position="292"/>
    </location>
</feature>
<feature type="domain" description="NADH:quinone oxidoreductase/Mrp antiporter transmembrane" evidence="9">
    <location>
        <begin position="127"/>
        <end position="418"/>
    </location>
</feature>